<evidence type="ECO:0000256" key="2">
    <source>
        <dbReference type="SAM" id="SignalP"/>
    </source>
</evidence>
<gene>
    <name evidence="3" type="ORF">GPUH_LOCUS16081</name>
</gene>
<organism evidence="5">
    <name type="scientific">Gongylonema pulchrum</name>
    <dbReference type="NCBI Taxonomy" id="637853"/>
    <lineage>
        <taxon>Eukaryota</taxon>
        <taxon>Metazoa</taxon>
        <taxon>Ecdysozoa</taxon>
        <taxon>Nematoda</taxon>
        <taxon>Chromadorea</taxon>
        <taxon>Rhabditida</taxon>
        <taxon>Spirurina</taxon>
        <taxon>Spiruromorpha</taxon>
        <taxon>Spiruroidea</taxon>
        <taxon>Gongylonematidae</taxon>
        <taxon>Gongylonema</taxon>
    </lineage>
</organism>
<sequence>MRAAAPAVVVVVVVVVVVAAAAAVAAAAVTAATAATATATATAAAAAAAAYRSGHVHPCFLGTHEVQLIAHRYSRFLFFLTFFYCIRARMQNRIGVGRLPRPVFRPLFRARYYGFTVLMLAAHYGSLQLQQPTLLSCSLLL</sequence>
<keyword evidence="1" id="KW-0812">Transmembrane</keyword>
<evidence type="ECO:0000313" key="5">
    <source>
        <dbReference type="WBParaSite" id="GPUH_0001610301-mRNA-1"/>
    </source>
</evidence>
<feature type="signal peptide" evidence="2">
    <location>
        <begin position="1"/>
        <end position="21"/>
    </location>
</feature>
<name>A0A183E540_9BILA</name>
<feature type="transmembrane region" description="Helical" evidence="1">
    <location>
        <begin position="69"/>
        <end position="86"/>
    </location>
</feature>
<keyword evidence="1" id="KW-1133">Transmembrane helix</keyword>
<keyword evidence="4" id="KW-1185">Reference proteome</keyword>
<evidence type="ECO:0000256" key="1">
    <source>
        <dbReference type="SAM" id="Phobius"/>
    </source>
</evidence>
<dbReference type="WBParaSite" id="GPUH_0001610301-mRNA-1">
    <property type="protein sequence ID" value="GPUH_0001610301-mRNA-1"/>
    <property type="gene ID" value="GPUH_0001610301"/>
</dbReference>
<keyword evidence="1" id="KW-0472">Membrane</keyword>
<dbReference type="Proteomes" id="UP000271098">
    <property type="component" value="Unassembled WGS sequence"/>
</dbReference>
<feature type="transmembrane region" description="Helical" evidence="1">
    <location>
        <begin position="107"/>
        <end position="125"/>
    </location>
</feature>
<dbReference type="EMBL" id="UYRT01083278">
    <property type="protein sequence ID" value="VDN27214.1"/>
    <property type="molecule type" value="Genomic_DNA"/>
</dbReference>
<keyword evidence="2" id="KW-0732">Signal</keyword>
<feature type="chain" id="PRO_5043139019" evidence="2">
    <location>
        <begin position="22"/>
        <end position="141"/>
    </location>
</feature>
<protein>
    <submittedName>
        <fullName evidence="5">Secreted protein</fullName>
    </submittedName>
</protein>
<evidence type="ECO:0000313" key="3">
    <source>
        <dbReference type="EMBL" id="VDN27214.1"/>
    </source>
</evidence>
<dbReference type="AlphaFoldDB" id="A0A183E540"/>
<reference evidence="5" key="1">
    <citation type="submission" date="2016-06" db="UniProtKB">
        <authorList>
            <consortium name="WormBaseParasite"/>
        </authorList>
    </citation>
    <scope>IDENTIFICATION</scope>
</reference>
<evidence type="ECO:0000313" key="4">
    <source>
        <dbReference type="Proteomes" id="UP000271098"/>
    </source>
</evidence>
<accession>A0A183E540</accession>
<proteinExistence type="predicted"/>
<reference evidence="3 4" key="2">
    <citation type="submission" date="2018-11" db="EMBL/GenBank/DDBJ databases">
        <authorList>
            <consortium name="Pathogen Informatics"/>
        </authorList>
    </citation>
    <scope>NUCLEOTIDE SEQUENCE [LARGE SCALE GENOMIC DNA]</scope>
</reference>